<dbReference type="EMBL" id="JWZT01001161">
    <property type="protein sequence ID" value="KII72606.1"/>
    <property type="molecule type" value="Genomic_DNA"/>
</dbReference>
<sequence>MDDPKKRATPFPDELQLDEPILHFKINKYTRCIFYHVQRGILRKCYNNHKEIKKAPVLIVEDRRILGIDLDHTNNYLFYYVKNNITLMDLNTMTKLTVYKTEEIITFMNYDFVELYLGSKHRKFYISTLTQSNHAIKVIILSLTGVEELSIPAKDKVVGVMNLETSYHVYTVKESFSYILKTQSIGTVGLF</sequence>
<gene>
    <name evidence="1" type="ORF">RF11_06438</name>
</gene>
<evidence type="ECO:0000313" key="1">
    <source>
        <dbReference type="EMBL" id="KII72606.1"/>
    </source>
</evidence>
<keyword evidence="2" id="KW-1185">Reference proteome</keyword>
<comment type="caution">
    <text evidence="1">The sequence shown here is derived from an EMBL/GenBank/DDBJ whole genome shotgun (WGS) entry which is preliminary data.</text>
</comment>
<name>A0A0C2MZ79_THEKT</name>
<reference evidence="1 2" key="1">
    <citation type="journal article" date="2014" name="Genome Biol. Evol.">
        <title>The genome of the myxosporean Thelohanellus kitauei shows adaptations to nutrient acquisition within its fish host.</title>
        <authorList>
            <person name="Yang Y."/>
            <person name="Xiong J."/>
            <person name="Zhou Z."/>
            <person name="Huo F."/>
            <person name="Miao W."/>
            <person name="Ran C."/>
            <person name="Liu Y."/>
            <person name="Zhang J."/>
            <person name="Feng J."/>
            <person name="Wang M."/>
            <person name="Wang M."/>
            <person name="Wang L."/>
            <person name="Yao B."/>
        </authorList>
    </citation>
    <scope>NUCLEOTIDE SEQUENCE [LARGE SCALE GENOMIC DNA]</scope>
    <source>
        <strain evidence="1">Wuqing</strain>
    </source>
</reference>
<organism evidence="1 2">
    <name type="scientific">Thelohanellus kitauei</name>
    <name type="common">Myxosporean</name>
    <dbReference type="NCBI Taxonomy" id="669202"/>
    <lineage>
        <taxon>Eukaryota</taxon>
        <taxon>Metazoa</taxon>
        <taxon>Cnidaria</taxon>
        <taxon>Myxozoa</taxon>
        <taxon>Myxosporea</taxon>
        <taxon>Bivalvulida</taxon>
        <taxon>Platysporina</taxon>
        <taxon>Myxobolidae</taxon>
        <taxon>Thelohanellus</taxon>
    </lineage>
</organism>
<dbReference type="Proteomes" id="UP000031668">
    <property type="component" value="Unassembled WGS sequence"/>
</dbReference>
<accession>A0A0C2MZ79</accession>
<protein>
    <submittedName>
        <fullName evidence="1">Uncharacterized protein</fullName>
    </submittedName>
</protein>
<proteinExistence type="predicted"/>
<evidence type="ECO:0000313" key="2">
    <source>
        <dbReference type="Proteomes" id="UP000031668"/>
    </source>
</evidence>
<dbReference type="AlphaFoldDB" id="A0A0C2MZ79"/>